<feature type="signal peptide" evidence="10">
    <location>
        <begin position="1"/>
        <end position="31"/>
    </location>
</feature>
<evidence type="ECO:0000259" key="11">
    <source>
        <dbReference type="PROSITE" id="PS51007"/>
    </source>
</evidence>
<dbReference type="GO" id="GO:0009055">
    <property type="term" value="F:electron transfer activity"/>
    <property type="evidence" value="ECO:0007669"/>
    <property type="project" value="InterPro"/>
</dbReference>
<feature type="binding site" description="covalent" evidence="8">
    <location>
        <position position="47"/>
    </location>
    <ligand>
        <name>heme c</name>
        <dbReference type="ChEBI" id="CHEBI:61717"/>
        <label>1</label>
    </ligand>
</feature>
<dbReference type="InterPro" id="IPR009056">
    <property type="entry name" value="Cyt_c-like_dom"/>
</dbReference>
<comment type="PTM">
    <text evidence="8">Binds 2 heme c groups covalently per subunit.</text>
</comment>
<name>A0A6I6CZK2_9GAMM</name>
<reference evidence="12 13" key="1">
    <citation type="submission" date="2019-11" db="EMBL/GenBank/DDBJ databases">
        <authorList>
            <person name="Zhang J."/>
            <person name="Sun C."/>
        </authorList>
    </citation>
    <scope>NUCLEOTIDE SEQUENCE [LARGE SCALE GENOMIC DNA]</scope>
    <source>
        <strain evidence="13">sp2</strain>
    </source>
</reference>
<evidence type="ECO:0000313" key="13">
    <source>
        <dbReference type="Proteomes" id="UP000427716"/>
    </source>
</evidence>
<dbReference type="InterPro" id="IPR050597">
    <property type="entry name" value="Cytochrome_c_Oxidase_Subunit"/>
</dbReference>
<evidence type="ECO:0000256" key="7">
    <source>
        <dbReference type="ARBA" id="ARBA00023004"/>
    </source>
</evidence>
<organism evidence="12 13">
    <name type="scientific">Guyparkeria halophila</name>
    <dbReference type="NCBI Taxonomy" id="47960"/>
    <lineage>
        <taxon>Bacteria</taxon>
        <taxon>Pseudomonadati</taxon>
        <taxon>Pseudomonadota</taxon>
        <taxon>Gammaproteobacteria</taxon>
        <taxon>Chromatiales</taxon>
        <taxon>Thioalkalibacteraceae</taxon>
        <taxon>Guyparkeria</taxon>
    </lineage>
</organism>
<keyword evidence="6" id="KW-0249">Electron transport</keyword>
<feature type="domain" description="Cytochrome c" evidence="11">
    <location>
        <begin position="122"/>
        <end position="211"/>
    </location>
</feature>
<feature type="binding site" description="axial binding residue" evidence="9">
    <location>
        <position position="90"/>
    </location>
    <ligand>
        <name>heme c</name>
        <dbReference type="ChEBI" id="CHEBI:61717"/>
        <label>1</label>
    </ligand>
    <ligandPart>
        <name>Fe</name>
        <dbReference type="ChEBI" id="CHEBI:18248"/>
    </ligandPart>
</feature>
<accession>A0A6I6CZK2</accession>
<feature type="binding site" description="covalent" evidence="8">
    <location>
        <position position="50"/>
    </location>
    <ligand>
        <name>heme c</name>
        <dbReference type="ChEBI" id="CHEBI:61717"/>
        <label>1</label>
    </ligand>
</feature>
<comment type="subcellular location">
    <subcellularLocation>
        <location evidence="1">Periplasm</location>
    </subcellularLocation>
</comment>
<dbReference type="PIRSF" id="PIRSF000005">
    <property type="entry name" value="Cytochrome_c4"/>
    <property type="match status" value="1"/>
</dbReference>
<dbReference type="GO" id="GO:0020037">
    <property type="term" value="F:heme binding"/>
    <property type="evidence" value="ECO:0007669"/>
    <property type="project" value="InterPro"/>
</dbReference>
<keyword evidence="2" id="KW-0813">Transport</keyword>
<dbReference type="InterPro" id="IPR008168">
    <property type="entry name" value="Cyt_C_IC"/>
</dbReference>
<dbReference type="Proteomes" id="UP000427716">
    <property type="component" value="Chromosome"/>
</dbReference>
<evidence type="ECO:0000256" key="8">
    <source>
        <dbReference type="PIRSR" id="PIRSR000005-1"/>
    </source>
</evidence>
<feature type="binding site" description="covalent" evidence="8">
    <location>
        <position position="144"/>
    </location>
    <ligand>
        <name>heme c</name>
        <dbReference type="ChEBI" id="CHEBI:61717"/>
        <label>2</label>
    </ligand>
</feature>
<feature type="binding site" description="axial binding residue" evidence="9">
    <location>
        <position position="188"/>
    </location>
    <ligand>
        <name>heme c</name>
        <dbReference type="ChEBI" id="CHEBI:61717"/>
        <label>2</label>
    </ligand>
    <ligandPart>
        <name>Fe</name>
        <dbReference type="ChEBI" id="CHEBI:18248"/>
    </ligandPart>
</feature>
<evidence type="ECO:0000256" key="3">
    <source>
        <dbReference type="ARBA" id="ARBA00022617"/>
    </source>
</evidence>
<keyword evidence="7 9" id="KW-0408">Iron</keyword>
<feature type="binding site" description="axial binding residue" evidence="9">
    <location>
        <position position="51"/>
    </location>
    <ligand>
        <name>heme c</name>
        <dbReference type="ChEBI" id="CHEBI:61717"/>
        <label>1</label>
    </ligand>
    <ligandPart>
        <name>Fe</name>
        <dbReference type="ChEBI" id="CHEBI:18248"/>
    </ligandPart>
</feature>
<dbReference type="Gene3D" id="1.10.760.10">
    <property type="entry name" value="Cytochrome c-like domain"/>
    <property type="match status" value="2"/>
</dbReference>
<dbReference type="KEGG" id="ghl:GM160_00305"/>
<evidence type="ECO:0000256" key="6">
    <source>
        <dbReference type="ARBA" id="ARBA00022982"/>
    </source>
</evidence>
<feature type="domain" description="Cytochrome c" evidence="11">
    <location>
        <begin position="29"/>
        <end position="113"/>
    </location>
</feature>
<sequence>MMTAVHPMPRRGRFTAGMLLGLTFLAGAAQASEGGSIKAGREAAQSCAACHGDKGNSNNPAFPSLAGQPAKYIASQLTAYRDGKRENAIMNGQAAGLSDQQIQDIAAYYAAQERKVASTAAEGSVLGADLYHQGRENVAACAACHHSEGHGNQPAGFPALRGLSASYVAQSLKDYRDGKRAAGQAALMTPLAAELTDDEIDALAAHIASLD</sequence>
<dbReference type="GO" id="GO:0005506">
    <property type="term" value="F:iron ion binding"/>
    <property type="evidence" value="ECO:0007669"/>
    <property type="project" value="InterPro"/>
</dbReference>
<dbReference type="PRINTS" id="PR00605">
    <property type="entry name" value="CYTCHROMECIC"/>
</dbReference>
<dbReference type="SUPFAM" id="SSF46626">
    <property type="entry name" value="Cytochrome c"/>
    <property type="match status" value="2"/>
</dbReference>
<dbReference type="Pfam" id="PF00034">
    <property type="entry name" value="Cytochrom_C"/>
    <property type="match status" value="2"/>
</dbReference>
<keyword evidence="10" id="KW-0732">Signal</keyword>
<dbReference type="PANTHER" id="PTHR33751:SF9">
    <property type="entry name" value="CYTOCHROME C4"/>
    <property type="match status" value="1"/>
</dbReference>
<evidence type="ECO:0000256" key="2">
    <source>
        <dbReference type="ARBA" id="ARBA00022448"/>
    </source>
</evidence>
<keyword evidence="5" id="KW-0574">Periplasm</keyword>
<dbReference type="EMBL" id="CP046415">
    <property type="protein sequence ID" value="QGT77445.1"/>
    <property type="molecule type" value="Genomic_DNA"/>
</dbReference>
<dbReference type="GO" id="GO:0042597">
    <property type="term" value="C:periplasmic space"/>
    <property type="evidence" value="ECO:0007669"/>
    <property type="project" value="UniProtKB-SubCell"/>
</dbReference>
<feature type="chain" id="PRO_5026205297" evidence="10">
    <location>
        <begin position="32"/>
        <end position="211"/>
    </location>
</feature>
<feature type="binding site" description="axial binding residue" evidence="9">
    <location>
        <position position="145"/>
    </location>
    <ligand>
        <name>heme c</name>
        <dbReference type="ChEBI" id="CHEBI:61717"/>
        <label>2</label>
    </ligand>
    <ligandPart>
        <name>Fe</name>
        <dbReference type="ChEBI" id="CHEBI:18248"/>
    </ligandPart>
</feature>
<dbReference type="InterPro" id="IPR024167">
    <property type="entry name" value="Cytochrome_c4-like"/>
</dbReference>
<proteinExistence type="predicted"/>
<keyword evidence="4 9" id="KW-0479">Metal-binding</keyword>
<gene>
    <name evidence="12" type="ORF">GM160_00305</name>
</gene>
<evidence type="ECO:0000256" key="4">
    <source>
        <dbReference type="ARBA" id="ARBA00022723"/>
    </source>
</evidence>
<evidence type="ECO:0000256" key="9">
    <source>
        <dbReference type="PIRSR" id="PIRSR000005-2"/>
    </source>
</evidence>
<evidence type="ECO:0000313" key="12">
    <source>
        <dbReference type="EMBL" id="QGT77445.1"/>
    </source>
</evidence>
<dbReference type="AlphaFoldDB" id="A0A6I6CZK2"/>
<dbReference type="InterPro" id="IPR036909">
    <property type="entry name" value="Cyt_c-like_dom_sf"/>
</dbReference>
<protein>
    <submittedName>
        <fullName evidence="12">C-type cytochrome</fullName>
    </submittedName>
</protein>
<keyword evidence="3 8" id="KW-0349">Heme</keyword>
<dbReference type="RefSeq" id="WP_156227273.1">
    <property type="nucleotide sequence ID" value="NZ_CP046415.1"/>
</dbReference>
<evidence type="ECO:0000256" key="1">
    <source>
        <dbReference type="ARBA" id="ARBA00004418"/>
    </source>
</evidence>
<feature type="binding site" description="covalent" evidence="8">
    <location>
        <position position="141"/>
    </location>
    <ligand>
        <name>heme c</name>
        <dbReference type="ChEBI" id="CHEBI:61717"/>
        <label>2</label>
    </ligand>
</feature>
<dbReference type="PROSITE" id="PS51007">
    <property type="entry name" value="CYTC"/>
    <property type="match status" value="2"/>
</dbReference>
<evidence type="ECO:0000256" key="5">
    <source>
        <dbReference type="ARBA" id="ARBA00022764"/>
    </source>
</evidence>
<dbReference type="PANTHER" id="PTHR33751">
    <property type="entry name" value="CBB3-TYPE CYTOCHROME C OXIDASE SUBUNIT FIXP"/>
    <property type="match status" value="1"/>
</dbReference>
<keyword evidence="13" id="KW-1185">Reference proteome</keyword>
<evidence type="ECO:0000256" key="10">
    <source>
        <dbReference type="SAM" id="SignalP"/>
    </source>
</evidence>